<proteinExistence type="predicted"/>
<reference evidence="1" key="1">
    <citation type="submission" date="2021-03" db="EMBL/GenBank/DDBJ databases">
        <authorList>
            <person name="Tagirdzhanova G."/>
        </authorList>
    </citation>
    <scope>NUCLEOTIDE SEQUENCE</scope>
</reference>
<sequence length="168" mass="19490">MTSYYTEHGLSKQTLDAYRLFGASPRSTAERLNFYIPYLTDVVPNSVSVLHVPSHLQAYDIGGTDVRREEIQLGYAGKIFMTCVVSMDMNPQMPEQIAGHLAFLQWGQGFFVRDSHRAWRMFTAAREMRFCSSRNGREWDRMATAHPINDVEHVVAYFKREFERVCLR</sequence>
<dbReference type="Proteomes" id="UP000664534">
    <property type="component" value="Unassembled WGS sequence"/>
</dbReference>
<dbReference type="EMBL" id="CAJPDT010000016">
    <property type="protein sequence ID" value="CAF9916147.1"/>
    <property type="molecule type" value="Genomic_DNA"/>
</dbReference>
<dbReference type="OrthoDB" id="5386208at2759"/>
<accession>A0A8H3I5Y1</accession>
<gene>
    <name evidence="1" type="ORF">IMSHALPRED_002991</name>
</gene>
<evidence type="ECO:0000313" key="1">
    <source>
        <dbReference type="EMBL" id="CAF9916147.1"/>
    </source>
</evidence>
<dbReference type="AlphaFoldDB" id="A0A8H3I5Y1"/>
<keyword evidence="2" id="KW-1185">Reference proteome</keyword>
<protein>
    <submittedName>
        <fullName evidence="1">Uncharacterized protein</fullName>
    </submittedName>
</protein>
<evidence type="ECO:0000313" key="2">
    <source>
        <dbReference type="Proteomes" id="UP000664534"/>
    </source>
</evidence>
<organism evidence="1 2">
    <name type="scientific">Imshaugia aleurites</name>
    <dbReference type="NCBI Taxonomy" id="172621"/>
    <lineage>
        <taxon>Eukaryota</taxon>
        <taxon>Fungi</taxon>
        <taxon>Dikarya</taxon>
        <taxon>Ascomycota</taxon>
        <taxon>Pezizomycotina</taxon>
        <taxon>Lecanoromycetes</taxon>
        <taxon>OSLEUM clade</taxon>
        <taxon>Lecanoromycetidae</taxon>
        <taxon>Lecanorales</taxon>
        <taxon>Lecanorineae</taxon>
        <taxon>Parmeliaceae</taxon>
        <taxon>Imshaugia</taxon>
    </lineage>
</organism>
<name>A0A8H3I5Y1_9LECA</name>
<comment type="caution">
    <text evidence="1">The sequence shown here is derived from an EMBL/GenBank/DDBJ whole genome shotgun (WGS) entry which is preliminary data.</text>
</comment>